<evidence type="ECO:0000313" key="3">
    <source>
        <dbReference type="EMBL" id="PJM77150.1"/>
    </source>
</evidence>
<dbReference type="GO" id="GO:0045820">
    <property type="term" value="P:negative regulation of glycolytic process"/>
    <property type="evidence" value="ECO:0007669"/>
    <property type="project" value="TreeGrafter"/>
</dbReference>
<dbReference type="CDD" id="cd07067">
    <property type="entry name" value="HP_PGM_like"/>
    <property type="match status" value="1"/>
</dbReference>
<dbReference type="PANTHER" id="PTHR46517">
    <property type="entry name" value="FRUCTOSE-2,6-BISPHOSPHATASE TIGAR"/>
    <property type="match status" value="1"/>
</dbReference>
<organism evidence="3 4">
    <name type="scientific">Bifidobacterium felsineum</name>
    <dbReference type="NCBI Taxonomy" id="2045440"/>
    <lineage>
        <taxon>Bacteria</taxon>
        <taxon>Bacillati</taxon>
        <taxon>Actinomycetota</taxon>
        <taxon>Actinomycetes</taxon>
        <taxon>Bifidobacteriales</taxon>
        <taxon>Bifidobacteriaceae</taxon>
        <taxon>Bifidobacterium</taxon>
    </lineage>
</organism>
<dbReference type="RefSeq" id="WP_100493916.1">
    <property type="nucleotide sequence ID" value="NZ_JAFEJV010000023.1"/>
</dbReference>
<dbReference type="SMART" id="SM00855">
    <property type="entry name" value="PGAM"/>
    <property type="match status" value="1"/>
</dbReference>
<name>A0A2M9HK23_9BIFI</name>
<feature type="binding site" evidence="2">
    <location>
        <begin position="9"/>
        <end position="16"/>
    </location>
    <ligand>
        <name>substrate</name>
    </ligand>
</feature>
<dbReference type="InterPro" id="IPR013078">
    <property type="entry name" value="His_Pase_superF_clade-1"/>
</dbReference>
<dbReference type="GO" id="GO:0004331">
    <property type="term" value="F:fructose-2,6-bisphosphate 2-phosphatase activity"/>
    <property type="evidence" value="ECO:0007669"/>
    <property type="project" value="TreeGrafter"/>
</dbReference>
<dbReference type="AlphaFoldDB" id="A0A2M9HK23"/>
<accession>A0A2M9HK23</accession>
<dbReference type="Pfam" id="PF00300">
    <property type="entry name" value="His_Phos_1"/>
    <property type="match status" value="2"/>
</dbReference>
<evidence type="ECO:0000256" key="1">
    <source>
        <dbReference type="ARBA" id="ARBA00022801"/>
    </source>
</evidence>
<sequence length="282" mass="31551">MIDEVVMLRHGRTQYNLQHRLQGQIDVPLDIVGQWQADQSGYALASRFYWAKVNRLATHPESIAQPPAAAAERTDINQYCEAPAAARRMVVISSDLFRAQQTAHAFADLLGLEVTCDARLRERSFGQWEGLTREQIKAIDAEAYASWKRHTGGETRYGVESRAQVGERGAKAVRELIQDPRYADDETSTTMMLVGHGSWITATIANLLELDPDGMNALGGMRNACWCRLKVRHTINGQPADRPLFELEEYNKAPAIADSADWENGPADLRGSSMPDWCPIIW</sequence>
<dbReference type="InterPro" id="IPR051695">
    <property type="entry name" value="Phosphoglycerate_Mutase"/>
</dbReference>
<dbReference type="SUPFAM" id="SSF53254">
    <property type="entry name" value="Phosphoglycerate mutase-like"/>
    <property type="match status" value="1"/>
</dbReference>
<dbReference type="PANTHER" id="PTHR46517:SF1">
    <property type="entry name" value="FRUCTOSE-2,6-BISPHOSPHATASE TIGAR"/>
    <property type="match status" value="1"/>
</dbReference>
<dbReference type="Gene3D" id="3.40.50.1240">
    <property type="entry name" value="Phosphoglycerate mutase-like"/>
    <property type="match status" value="1"/>
</dbReference>
<proteinExistence type="predicted"/>
<dbReference type="EMBL" id="PEBJ01000002">
    <property type="protein sequence ID" value="PJM77150.1"/>
    <property type="molecule type" value="Genomic_DNA"/>
</dbReference>
<gene>
    <name evidence="3" type="ORF">CSQ86_04415</name>
</gene>
<dbReference type="GO" id="GO:0043456">
    <property type="term" value="P:regulation of pentose-phosphate shunt"/>
    <property type="evidence" value="ECO:0007669"/>
    <property type="project" value="TreeGrafter"/>
</dbReference>
<evidence type="ECO:0000313" key="4">
    <source>
        <dbReference type="Proteomes" id="UP000229239"/>
    </source>
</evidence>
<keyword evidence="1" id="KW-0378">Hydrolase</keyword>
<evidence type="ECO:0000256" key="2">
    <source>
        <dbReference type="PIRSR" id="PIRSR613078-2"/>
    </source>
</evidence>
<dbReference type="GO" id="GO:0005829">
    <property type="term" value="C:cytosol"/>
    <property type="evidence" value="ECO:0007669"/>
    <property type="project" value="TreeGrafter"/>
</dbReference>
<comment type="caution">
    <text evidence="3">The sequence shown here is derived from an EMBL/GenBank/DDBJ whole genome shotgun (WGS) entry which is preliminary data.</text>
</comment>
<keyword evidence="4" id="KW-1185">Reference proteome</keyword>
<dbReference type="Proteomes" id="UP000229239">
    <property type="component" value="Unassembled WGS sequence"/>
</dbReference>
<dbReference type="InterPro" id="IPR029033">
    <property type="entry name" value="His_PPase_superfam"/>
</dbReference>
<reference evidence="4" key="1">
    <citation type="submission" date="2017-10" db="EMBL/GenBank/DDBJ databases">
        <title>Draft genome sequences of strains TRE 1, TRE 9, TRE H and TRI 7, isolated from tamarins, belonging to four potential novel Bifidobacterium species.</title>
        <authorList>
            <person name="Mattarelli P."/>
            <person name="Modesto M."/>
            <person name="Puglisi E."/>
            <person name="Morelli L."/>
            <person name="Bonetti A."/>
            <person name="Spezio C."/>
            <person name="Sandri C."/>
        </authorList>
    </citation>
    <scope>NUCLEOTIDE SEQUENCE [LARGE SCALE GENOMIC DNA]</scope>
    <source>
        <strain evidence="4">TREH</strain>
    </source>
</reference>
<dbReference type="OrthoDB" id="4697614at2"/>
<protein>
    <submittedName>
        <fullName evidence="3">Phosphoglycerate mutase</fullName>
    </submittedName>
</protein>